<dbReference type="Pfam" id="PF00535">
    <property type="entry name" value="Glycos_transf_2"/>
    <property type="match status" value="2"/>
</dbReference>
<keyword evidence="2" id="KW-0808">Transferase</keyword>
<evidence type="ECO:0000313" key="2">
    <source>
        <dbReference type="EMBL" id="MBW8639198.1"/>
    </source>
</evidence>
<dbReference type="EC" id="2.4.-.-" evidence="2"/>
<gene>
    <name evidence="2" type="ORF">K1W69_18530</name>
</gene>
<dbReference type="Proteomes" id="UP001196509">
    <property type="component" value="Unassembled WGS sequence"/>
</dbReference>
<dbReference type="EMBL" id="JAICBX010000003">
    <property type="protein sequence ID" value="MBW8639198.1"/>
    <property type="molecule type" value="Genomic_DNA"/>
</dbReference>
<dbReference type="RefSeq" id="WP_220229901.1">
    <property type="nucleotide sequence ID" value="NZ_JAICBX010000003.1"/>
</dbReference>
<evidence type="ECO:0000313" key="3">
    <source>
        <dbReference type="Proteomes" id="UP001196509"/>
    </source>
</evidence>
<dbReference type="PANTHER" id="PTHR43685:SF2">
    <property type="entry name" value="GLYCOSYLTRANSFERASE 2-LIKE DOMAIN-CONTAINING PROTEIN"/>
    <property type="match status" value="1"/>
</dbReference>
<dbReference type="InterPro" id="IPR050834">
    <property type="entry name" value="Glycosyltransf_2"/>
</dbReference>
<accession>A0AAE2ZM91</accession>
<protein>
    <submittedName>
        <fullName evidence="2">Glycosyltransferase</fullName>
        <ecNumber evidence="2">2.4.-.-</ecNumber>
    </submittedName>
</protein>
<reference evidence="2" key="1">
    <citation type="submission" date="2021-08" db="EMBL/GenBank/DDBJ databases">
        <title>Hoeflea bacterium WL0058 sp. nov., isolated from the sediment.</title>
        <authorList>
            <person name="Wang L."/>
            <person name="Zhang D."/>
        </authorList>
    </citation>
    <scope>NUCLEOTIDE SEQUENCE</scope>
    <source>
        <strain evidence="2">WL0058</strain>
    </source>
</reference>
<keyword evidence="3" id="KW-1185">Reference proteome</keyword>
<dbReference type="SUPFAM" id="SSF53448">
    <property type="entry name" value="Nucleotide-diphospho-sugar transferases"/>
    <property type="match status" value="2"/>
</dbReference>
<dbReference type="PANTHER" id="PTHR43685">
    <property type="entry name" value="GLYCOSYLTRANSFERASE"/>
    <property type="match status" value="1"/>
</dbReference>
<organism evidence="2 3">
    <name type="scientific">Flavimaribacter sediminis</name>
    <dbReference type="NCBI Taxonomy" id="2865987"/>
    <lineage>
        <taxon>Bacteria</taxon>
        <taxon>Pseudomonadati</taxon>
        <taxon>Pseudomonadota</taxon>
        <taxon>Alphaproteobacteria</taxon>
        <taxon>Hyphomicrobiales</taxon>
        <taxon>Rhizobiaceae</taxon>
        <taxon>Flavimaribacter</taxon>
    </lineage>
</organism>
<feature type="domain" description="Glycosyltransferase 2-like" evidence="1">
    <location>
        <begin position="325"/>
        <end position="447"/>
    </location>
</feature>
<proteinExistence type="predicted"/>
<dbReference type="Gene3D" id="3.90.550.10">
    <property type="entry name" value="Spore Coat Polysaccharide Biosynthesis Protein SpsA, Chain A"/>
    <property type="match status" value="2"/>
</dbReference>
<dbReference type="GO" id="GO:0016757">
    <property type="term" value="F:glycosyltransferase activity"/>
    <property type="evidence" value="ECO:0007669"/>
    <property type="project" value="UniProtKB-KW"/>
</dbReference>
<keyword evidence="2" id="KW-0328">Glycosyltransferase</keyword>
<comment type="caution">
    <text evidence="2">The sequence shown here is derived from an EMBL/GenBank/DDBJ whole genome shotgun (WGS) entry which is preliminary data.</text>
</comment>
<feature type="domain" description="Glycosyltransferase 2-like" evidence="1">
    <location>
        <begin position="66"/>
        <end position="185"/>
    </location>
</feature>
<sequence>MHDTDSGINGEATTCASLEKAFGRAGEEFLAGNHAAARNAMEGFQEKLIPHCKIIGEPGPENPRFSIVVLNYKQSLDFAALVFSLSGVSRTQECEVVFVNNGNPSLEKTVFDRLDCYVRIDAPFNVGCSEGRNIGARLARGEYVIFLDDDGAITEDTIGALVSVIARHGAVAVRGRIVPKSPGGSSAENYDLGDRIRPAIPSAEGISIWRRDLFLEFGGFDPLLVGHEGLLLCARMLPFFGPERFLYTPEALLIHDFADAPEQAAEKSALYDRNDAYIGFCGYDKSAVQRIFSVYRRPTRQSKAFEFRKSLCLPPPNDDAPELTVLTVARNVRDRLDDYRRMLGLQTWRNFKVVFVDDGSDDDTADRLLDLWSGEYDRLALVRTDGVGRGAAFDHAIARAESDVCVIAEIGDISVADRFAQTASYFAQHPYSGCVCFDIFSDRPMKIRPDGPQVVAPSTMQARALFGAPGPFSCFAFRKSAFLQSFDASLDTGAELEWVHRNLENGASGHFLPTPEAYHPLPVDSDQRTPALALERVIATHARYLAHMDDGDKRCAGQLAGLVPLQSEDDVTQLRTYECRFLEALGDFERELAVEIAMLMDLRIRDLEHIQTKRAIARQQERSARKSFKKDSVMMSGARIGNELRRWTRKMR</sequence>
<dbReference type="AlphaFoldDB" id="A0AAE2ZM91"/>
<dbReference type="InterPro" id="IPR029044">
    <property type="entry name" value="Nucleotide-diphossugar_trans"/>
</dbReference>
<evidence type="ECO:0000259" key="1">
    <source>
        <dbReference type="Pfam" id="PF00535"/>
    </source>
</evidence>
<dbReference type="InterPro" id="IPR001173">
    <property type="entry name" value="Glyco_trans_2-like"/>
</dbReference>
<name>A0AAE2ZM91_9HYPH</name>